<name>A0A0G0N0Z7_9BACT</name>
<dbReference type="Proteomes" id="UP000034022">
    <property type="component" value="Unassembled WGS sequence"/>
</dbReference>
<gene>
    <name evidence="1" type="ORF">US91_C0003G0111</name>
</gene>
<comment type="caution">
    <text evidence="1">The sequence shown here is derived from an EMBL/GenBank/DDBJ whole genome shotgun (WGS) entry which is preliminary data.</text>
</comment>
<protein>
    <submittedName>
        <fullName evidence="1">Uncharacterized protein</fullName>
    </submittedName>
</protein>
<evidence type="ECO:0000313" key="2">
    <source>
        <dbReference type="Proteomes" id="UP000034022"/>
    </source>
</evidence>
<evidence type="ECO:0000313" key="1">
    <source>
        <dbReference type="EMBL" id="KKQ70781.1"/>
    </source>
</evidence>
<dbReference type="EMBL" id="LBUU01000003">
    <property type="protein sequence ID" value="KKQ70781.1"/>
    <property type="molecule type" value="Genomic_DNA"/>
</dbReference>
<reference evidence="1" key="1">
    <citation type="journal article" date="2015" name="Nature">
        <title>rRNA introns, odd ribosomes, and small enigmatic genomes across a large radiation of phyla.</title>
        <authorList>
            <person name="Brown C.T."/>
            <person name="Hug L.A."/>
            <person name="Thomas B.C."/>
            <person name="Sharon I."/>
            <person name="Castelle C.J."/>
            <person name="Singh A."/>
            <person name="Wilkins M.J."/>
            <person name="Williams K.H."/>
            <person name="Banfield J.F."/>
        </authorList>
    </citation>
    <scope>NUCLEOTIDE SEQUENCE [LARGE SCALE GENOMIC DNA]</scope>
</reference>
<proteinExistence type="predicted"/>
<sequence length="82" mass="10082">MLEKINEPIEVIVNFNSQKVMPIQFRWRDKDYFIKKLNLVHKEREGNDKVYYFSVSDDANYYRLAFFTCDLSWRIEELFFEG</sequence>
<organism evidence="1 2">
    <name type="scientific">Candidatus Falkowbacteria bacterium GW2011_GWE1_38_31</name>
    <dbReference type="NCBI Taxonomy" id="1618638"/>
    <lineage>
        <taxon>Bacteria</taxon>
        <taxon>Candidatus Falkowiibacteriota</taxon>
    </lineage>
</organism>
<dbReference type="AlphaFoldDB" id="A0A0G0N0Z7"/>
<accession>A0A0G0N0Z7</accession>